<feature type="compositionally biased region" description="Low complexity" evidence="2">
    <location>
        <begin position="53"/>
        <end position="86"/>
    </location>
</feature>
<evidence type="ECO:0000313" key="4">
    <source>
        <dbReference type="EMBL" id="MFC6704938.1"/>
    </source>
</evidence>
<keyword evidence="3" id="KW-1133">Transmembrane helix</keyword>
<name>A0ABW2ADJ1_9MICO</name>
<reference evidence="5" key="1">
    <citation type="journal article" date="2019" name="Int. J. Syst. Evol. Microbiol.">
        <title>The Global Catalogue of Microorganisms (GCM) 10K type strain sequencing project: providing services to taxonomists for standard genome sequencing and annotation.</title>
        <authorList>
            <consortium name="The Broad Institute Genomics Platform"/>
            <consortium name="The Broad Institute Genome Sequencing Center for Infectious Disease"/>
            <person name="Wu L."/>
            <person name="Ma J."/>
        </authorList>
    </citation>
    <scope>NUCLEOTIDE SEQUENCE [LARGE SCALE GENOMIC DNA]</scope>
    <source>
        <strain evidence="5">CCUG 58127</strain>
    </source>
</reference>
<dbReference type="InterPro" id="IPR042001">
    <property type="entry name" value="Sortase_F"/>
</dbReference>
<feature type="transmembrane region" description="Helical" evidence="3">
    <location>
        <begin position="12"/>
        <end position="33"/>
    </location>
</feature>
<proteinExistence type="predicted"/>
<comment type="caution">
    <text evidence="4">The sequence shown here is derived from an EMBL/GenBank/DDBJ whole genome shotgun (WGS) entry which is preliminary data.</text>
</comment>
<keyword evidence="5" id="KW-1185">Reference proteome</keyword>
<accession>A0ABW2ADJ1</accession>
<dbReference type="InterPro" id="IPR005754">
    <property type="entry name" value="Sortase"/>
</dbReference>
<evidence type="ECO:0000313" key="5">
    <source>
        <dbReference type="Proteomes" id="UP001596298"/>
    </source>
</evidence>
<keyword evidence="3" id="KW-0472">Membrane</keyword>
<dbReference type="SUPFAM" id="SSF63817">
    <property type="entry name" value="Sortase"/>
    <property type="match status" value="1"/>
</dbReference>
<dbReference type="InterPro" id="IPR023365">
    <property type="entry name" value="Sortase_dom-sf"/>
</dbReference>
<evidence type="ECO:0000256" key="2">
    <source>
        <dbReference type="SAM" id="MobiDB-lite"/>
    </source>
</evidence>
<dbReference type="Pfam" id="PF04203">
    <property type="entry name" value="Sortase"/>
    <property type="match status" value="1"/>
</dbReference>
<gene>
    <name evidence="4" type="ORF">ACFQDH_06570</name>
</gene>
<evidence type="ECO:0000256" key="3">
    <source>
        <dbReference type="SAM" id="Phobius"/>
    </source>
</evidence>
<sequence>MGRHSSRRTKGTIAIVAGAAVAIAGGVVLVNGLNHDDSTDPPISAIGTSSPGASTSSQHPSTSHSSSKATGKHSGTSSGSSDKATTVAKPTSNSTPASVANPAGAACIPKSLTVSSVGIGDEQVVPMGTNSQGQIYPPAHTTMWYNRSAQPGQNGISVIAGHVTYDGPDNFYNLRNVPIGAKVSVTCTNNKVVRLQVTHTASVLKTKLTTDQRVWGGSATPVVTLVTCDIDSPMIAGHHLNNYVVWTRPA</sequence>
<dbReference type="RefSeq" id="WP_382399626.1">
    <property type="nucleotide sequence ID" value="NZ_JBHSWH010000001.1"/>
</dbReference>
<dbReference type="Proteomes" id="UP001596298">
    <property type="component" value="Unassembled WGS sequence"/>
</dbReference>
<evidence type="ECO:0000256" key="1">
    <source>
        <dbReference type="ARBA" id="ARBA00022801"/>
    </source>
</evidence>
<dbReference type="Gene3D" id="2.40.260.10">
    <property type="entry name" value="Sortase"/>
    <property type="match status" value="1"/>
</dbReference>
<organism evidence="4 5">
    <name type="scientific">Flexivirga alba</name>
    <dbReference type="NCBI Taxonomy" id="702742"/>
    <lineage>
        <taxon>Bacteria</taxon>
        <taxon>Bacillati</taxon>
        <taxon>Actinomycetota</taxon>
        <taxon>Actinomycetes</taxon>
        <taxon>Micrococcales</taxon>
        <taxon>Dermacoccaceae</taxon>
        <taxon>Flexivirga</taxon>
    </lineage>
</organism>
<keyword evidence="1" id="KW-0378">Hydrolase</keyword>
<feature type="region of interest" description="Disordered" evidence="2">
    <location>
        <begin position="39"/>
        <end position="102"/>
    </location>
</feature>
<dbReference type="CDD" id="cd05829">
    <property type="entry name" value="Sortase_F"/>
    <property type="match status" value="1"/>
</dbReference>
<dbReference type="EMBL" id="JBHSWH010000001">
    <property type="protein sequence ID" value="MFC6704938.1"/>
    <property type="molecule type" value="Genomic_DNA"/>
</dbReference>
<protein>
    <submittedName>
        <fullName evidence="4">Class F sortase</fullName>
    </submittedName>
</protein>
<keyword evidence="3" id="KW-0812">Transmembrane</keyword>
<feature type="compositionally biased region" description="Polar residues" evidence="2">
    <location>
        <begin position="88"/>
        <end position="98"/>
    </location>
</feature>